<accession>A0AAD8HV88</accession>
<evidence type="ECO:0000313" key="4">
    <source>
        <dbReference type="Proteomes" id="UP001237642"/>
    </source>
</evidence>
<dbReference type="Proteomes" id="UP001237642">
    <property type="component" value="Unassembled WGS sequence"/>
</dbReference>
<dbReference type="NCBIfam" id="TIGR00756">
    <property type="entry name" value="PPR"/>
    <property type="match status" value="1"/>
</dbReference>
<dbReference type="Gene3D" id="1.25.40.10">
    <property type="entry name" value="Tetratricopeptide repeat domain"/>
    <property type="match status" value="2"/>
</dbReference>
<evidence type="ECO:0000313" key="3">
    <source>
        <dbReference type="EMBL" id="KAK1373436.1"/>
    </source>
</evidence>
<dbReference type="PANTHER" id="PTHR47205">
    <property type="entry name" value="OS07G0599000 PROTEIN"/>
    <property type="match status" value="1"/>
</dbReference>
<feature type="repeat" description="PPR" evidence="2">
    <location>
        <begin position="482"/>
        <end position="516"/>
    </location>
</feature>
<dbReference type="InterPro" id="IPR011990">
    <property type="entry name" value="TPR-like_helical_dom_sf"/>
</dbReference>
<dbReference type="PROSITE" id="PS51375">
    <property type="entry name" value="PPR"/>
    <property type="match status" value="1"/>
</dbReference>
<reference evidence="3" key="1">
    <citation type="submission" date="2023-02" db="EMBL/GenBank/DDBJ databases">
        <title>Genome of toxic invasive species Heracleum sosnowskyi carries increased number of genes despite the absence of recent whole-genome duplications.</title>
        <authorList>
            <person name="Schelkunov M."/>
            <person name="Shtratnikova V."/>
            <person name="Makarenko M."/>
            <person name="Klepikova A."/>
            <person name="Omelchenko D."/>
            <person name="Novikova G."/>
            <person name="Obukhova E."/>
            <person name="Bogdanov V."/>
            <person name="Penin A."/>
            <person name="Logacheva M."/>
        </authorList>
    </citation>
    <scope>NUCLEOTIDE SEQUENCE</scope>
    <source>
        <strain evidence="3">Hsosn_3</strain>
        <tissue evidence="3">Leaf</tissue>
    </source>
</reference>
<comment type="caution">
    <text evidence="3">The sequence shown here is derived from an EMBL/GenBank/DDBJ whole genome shotgun (WGS) entry which is preliminary data.</text>
</comment>
<dbReference type="EMBL" id="JAUIZM010000007">
    <property type="protein sequence ID" value="KAK1373436.1"/>
    <property type="molecule type" value="Genomic_DNA"/>
</dbReference>
<dbReference type="InterPro" id="IPR002885">
    <property type="entry name" value="PPR_rpt"/>
</dbReference>
<keyword evidence="1" id="KW-0677">Repeat</keyword>
<dbReference type="PANTHER" id="PTHR47205:SF1">
    <property type="entry name" value="OS07G0599000 PROTEIN"/>
    <property type="match status" value="1"/>
</dbReference>
<dbReference type="Pfam" id="PF13041">
    <property type="entry name" value="PPR_2"/>
    <property type="match status" value="1"/>
</dbReference>
<proteinExistence type="predicted"/>
<name>A0AAD8HV88_9APIA</name>
<sequence length="583" mass="67119">MKNLNAFKTLMKPSRFLPLMLRIYTGETLMQAFTPAFTPNKTSVLHVAFGSSSLVLNRRFSYGLISRDREKELAMEFGRLSIVDIKYLIDDLKKKQDWQGIKNKFEKWVSWTESCRTRNLPDLSLVNCYMRSRSMLGISLKDMFVLLEQVERDYHISPDTLSYNIILDSAYLSDGVDAAVKILNWMIGEQLPKEDSYTLVVKMLVQHNDFQSAMKYVKLASQLAYINPMEILVNAVVKYRSNDKESKKRTRIKARISKSVVSIFRSYKENAIIFCPKWTLSNDLLQLAIQSTNIELARYALEFITELIHEDEACTEPLHLCVSEEHIKDLFVILKKSRNNVLSNEVLLACSQVRDLSLRKHVPKAVTFLSEIHAWARFKKFNMAFEVLVKYETSHGESVDTALFCPFSSSLLKPLVLDCRSCSKGKISEILKFLEALRKDNPHHKFLAGLNCLILVYANIKDVVGAMITFRAISNSFGLTHDIHSYNAIIYAYVLRKQRNEAIAVFNDLVHAGIEPNEVTEMLMFKAIVIEGLRYAIDLMKRVSSVSRTSPQPSVRVARMPKSFHVDKGCVWTREYKKYFFRD</sequence>
<evidence type="ECO:0000256" key="2">
    <source>
        <dbReference type="PROSITE-ProRule" id="PRU00708"/>
    </source>
</evidence>
<reference evidence="3" key="2">
    <citation type="submission" date="2023-05" db="EMBL/GenBank/DDBJ databases">
        <authorList>
            <person name="Schelkunov M.I."/>
        </authorList>
    </citation>
    <scope>NUCLEOTIDE SEQUENCE</scope>
    <source>
        <strain evidence="3">Hsosn_3</strain>
        <tissue evidence="3">Leaf</tissue>
    </source>
</reference>
<dbReference type="AlphaFoldDB" id="A0AAD8HV88"/>
<protein>
    <recommendedName>
        <fullName evidence="5">Pentatricopeptide repeat-containing protein</fullName>
    </recommendedName>
</protein>
<keyword evidence="4" id="KW-1185">Reference proteome</keyword>
<gene>
    <name evidence="3" type="ORF">POM88_029629</name>
</gene>
<organism evidence="3 4">
    <name type="scientific">Heracleum sosnowskyi</name>
    <dbReference type="NCBI Taxonomy" id="360622"/>
    <lineage>
        <taxon>Eukaryota</taxon>
        <taxon>Viridiplantae</taxon>
        <taxon>Streptophyta</taxon>
        <taxon>Embryophyta</taxon>
        <taxon>Tracheophyta</taxon>
        <taxon>Spermatophyta</taxon>
        <taxon>Magnoliopsida</taxon>
        <taxon>eudicotyledons</taxon>
        <taxon>Gunneridae</taxon>
        <taxon>Pentapetalae</taxon>
        <taxon>asterids</taxon>
        <taxon>campanulids</taxon>
        <taxon>Apiales</taxon>
        <taxon>Apiaceae</taxon>
        <taxon>Apioideae</taxon>
        <taxon>apioid superclade</taxon>
        <taxon>Tordylieae</taxon>
        <taxon>Tordyliinae</taxon>
        <taxon>Heracleum</taxon>
    </lineage>
</organism>
<evidence type="ECO:0000256" key="1">
    <source>
        <dbReference type="ARBA" id="ARBA00022737"/>
    </source>
</evidence>
<evidence type="ECO:0008006" key="5">
    <source>
        <dbReference type="Google" id="ProtNLM"/>
    </source>
</evidence>
<dbReference type="InterPro" id="IPR044605">
    <property type="entry name" value="At1g26460-like"/>
</dbReference>